<protein>
    <submittedName>
        <fullName evidence="1">Uncharacterized protein</fullName>
    </submittedName>
</protein>
<reference evidence="1 2" key="1">
    <citation type="submission" date="2020-08" db="EMBL/GenBank/DDBJ databases">
        <title>Genomic Encyclopedia of Type Strains, Phase III (KMG-III): the genomes of soil and plant-associated and newly described type strains.</title>
        <authorList>
            <person name="Whitman W."/>
        </authorList>
    </citation>
    <scope>NUCLEOTIDE SEQUENCE [LARGE SCALE GENOMIC DNA]</scope>
    <source>
        <strain evidence="1 2">CECT 8693</strain>
    </source>
</reference>
<dbReference type="EMBL" id="JACJIP010000038">
    <property type="protein sequence ID" value="MBA9087949.1"/>
    <property type="molecule type" value="Genomic_DNA"/>
</dbReference>
<keyword evidence="2" id="KW-1185">Reference proteome</keyword>
<evidence type="ECO:0000313" key="2">
    <source>
        <dbReference type="Proteomes" id="UP000567067"/>
    </source>
</evidence>
<dbReference type="Proteomes" id="UP000567067">
    <property type="component" value="Unassembled WGS sequence"/>
</dbReference>
<organism evidence="1 2">
    <name type="scientific">Fontibacillus solani</name>
    <dbReference type="NCBI Taxonomy" id="1572857"/>
    <lineage>
        <taxon>Bacteria</taxon>
        <taxon>Bacillati</taxon>
        <taxon>Bacillota</taxon>
        <taxon>Bacilli</taxon>
        <taxon>Bacillales</taxon>
        <taxon>Paenibacillaceae</taxon>
        <taxon>Fontibacillus</taxon>
    </lineage>
</organism>
<sequence>MANYRFQAEQSPYVSGLKSKYKRNVEAIRLLKQLESAQRQATTDEQHVLAGYVGWGGLANTFHPTASGWETEYAELKQLLDENKYDGFFVRIFNIQQNGASSSQFLLSGQPLCFS</sequence>
<name>A0A7W3XTU9_9BACL</name>
<dbReference type="RefSeq" id="WP_182539221.1">
    <property type="nucleotide sequence ID" value="NZ_JACJIP010000038.1"/>
</dbReference>
<accession>A0A7W3XTU9</accession>
<dbReference type="AlphaFoldDB" id="A0A7W3XTU9"/>
<gene>
    <name evidence="1" type="ORF">FHR92_004442</name>
</gene>
<evidence type="ECO:0000313" key="1">
    <source>
        <dbReference type="EMBL" id="MBA9087949.1"/>
    </source>
</evidence>
<proteinExistence type="predicted"/>
<comment type="caution">
    <text evidence="1">The sequence shown here is derived from an EMBL/GenBank/DDBJ whole genome shotgun (WGS) entry which is preliminary data.</text>
</comment>